<dbReference type="Pfam" id="PF00795">
    <property type="entry name" value="CN_hydrolase"/>
    <property type="match status" value="1"/>
</dbReference>
<dbReference type="CDD" id="cd07197">
    <property type="entry name" value="nitrilase"/>
    <property type="match status" value="1"/>
</dbReference>
<dbReference type="KEGG" id="puo:RZN69_21110"/>
<dbReference type="AlphaFoldDB" id="A0AAQ3LCM5"/>
<dbReference type="PANTHER" id="PTHR43674:SF16">
    <property type="entry name" value="CARBON-NITROGEN FAMILY, PUTATIVE (AFU_ORTHOLOGUE AFUA_5G02350)-RELATED"/>
    <property type="match status" value="1"/>
</dbReference>
<dbReference type="InterPro" id="IPR050345">
    <property type="entry name" value="Aliph_Amidase/BUP"/>
</dbReference>
<evidence type="ECO:0000256" key="1">
    <source>
        <dbReference type="ARBA" id="ARBA00022801"/>
    </source>
</evidence>
<gene>
    <name evidence="3" type="ORF">RZN69_21110</name>
</gene>
<dbReference type="EMBL" id="CP136920">
    <property type="protein sequence ID" value="WOO41128.1"/>
    <property type="molecule type" value="Genomic_DNA"/>
</dbReference>
<keyword evidence="4" id="KW-1185">Reference proteome</keyword>
<dbReference type="InterPro" id="IPR036526">
    <property type="entry name" value="C-N_Hydrolase_sf"/>
</dbReference>
<feature type="domain" description="CN hydrolase" evidence="2">
    <location>
        <begin position="35"/>
        <end position="269"/>
    </location>
</feature>
<protein>
    <submittedName>
        <fullName evidence="3">Carbon-nitrogen hydrolase family protein</fullName>
    </submittedName>
</protein>
<reference evidence="3 4" key="1">
    <citation type="submission" date="2023-10" db="EMBL/GenBank/DDBJ databases">
        <title>Rubellicoccus peritrichatus gen. nov., sp. nov., isolated from an algae of coral reef tank.</title>
        <authorList>
            <person name="Luo J."/>
        </authorList>
    </citation>
    <scope>NUCLEOTIDE SEQUENCE [LARGE SCALE GENOMIC DNA]</scope>
    <source>
        <strain evidence="3 4">CR14</strain>
    </source>
</reference>
<sequence length="304" mass="34009">MILLAQEAGLLQLQNIDIVIKASLGKIVLGDKMAVKLAVIQLNANPGQPEENRDKAIRFAQQALDQGAEIILFHEEVIVGYTPNLRDLAEPVDGPTTQAFQKLLQDKDSLIIYGLTERDGENYYISAPVVSATGVIANYRKTHLWWDAEGLRHEPTYYSPGNELVVFEYKNYKYGIMICYDGDFPEMTRAYANLDCSAILWMNNRESRGHSEVKDLSYRNSMIIAASCCCGKDEKGNFNSGGSNITYADGSLLAELWKQEGIVIADVNVEEALSMRKSNPWYQGHRPSLYYNEQVNAAGTLTHQ</sequence>
<keyword evidence="1 3" id="KW-0378">Hydrolase</keyword>
<dbReference type="Proteomes" id="UP001304300">
    <property type="component" value="Chromosome"/>
</dbReference>
<dbReference type="PANTHER" id="PTHR43674">
    <property type="entry name" value="NITRILASE C965.09-RELATED"/>
    <property type="match status" value="1"/>
</dbReference>
<name>A0AAQ3LCM5_9BACT</name>
<dbReference type="PROSITE" id="PS50263">
    <property type="entry name" value="CN_HYDROLASE"/>
    <property type="match status" value="1"/>
</dbReference>
<evidence type="ECO:0000313" key="4">
    <source>
        <dbReference type="Proteomes" id="UP001304300"/>
    </source>
</evidence>
<dbReference type="Gene3D" id="3.60.110.10">
    <property type="entry name" value="Carbon-nitrogen hydrolase"/>
    <property type="match status" value="1"/>
</dbReference>
<dbReference type="SUPFAM" id="SSF56317">
    <property type="entry name" value="Carbon-nitrogen hydrolase"/>
    <property type="match status" value="1"/>
</dbReference>
<evidence type="ECO:0000259" key="2">
    <source>
        <dbReference type="PROSITE" id="PS50263"/>
    </source>
</evidence>
<dbReference type="RefSeq" id="WP_317833530.1">
    <property type="nucleotide sequence ID" value="NZ_CP136920.1"/>
</dbReference>
<organism evidence="3 4">
    <name type="scientific">Rubellicoccus peritrichatus</name>
    <dbReference type="NCBI Taxonomy" id="3080537"/>
    <lineage>
        <taxon>Bacteria</taxon>
        <taxon>Pseudomonadati</taxon>
        <taxon>Verrucomicrobiota</taxon>
        <taxon>Opitutia</taxon>
        <taxon>Puniceicoccales</taxon>
        <taxon>Cerasicoccaceae</taxon>
        <taxon>Rubellicoccus</taxon>
    </lineage>
</organism>
<dbReference type="InterPro" id="IPR003010">
    <property type="entry name" value="C-N_Hydrolase"/>
</dbReference>
<evidence type="ECO:0000313" key="3">
    <source>
        <dbReference type="EMBL" id="WOO41128.1"/>
    </source>
</evidence>
<dbReference type="GO" id="GO:0016811">
    <property type="term" value="F:hydrolase activity, acting on carbon-nitrogen (but not peptide) bonds, in linear amides"/>
    <property type="evidence" value="ECO:0007669"/>
    <property type="project" value="TreeGrafter"/>
</dbReference>
<accession>A0AAQ3LCM5</accession>
<proteinExistence type="predicted"/>